<evidence type="ECO:0000256" key="1">
    <source>
        <dbReference type="ARBA" id="ARBA00022737"/>
    </source>
</evidence>
<dbReference type="InterPro" id="IPR011990">
    <property type="entry name" value="TPR-like_helical_dom_sf"/>
</dbReference>
<dbReference type="PANTHER" id="PTHR47926">
    <property type="entry name" value="PENTATRICOPEPTIDE REPEAT-CONTAINING PROTEIN"/>
    <property type="match status" value="1"/>
</dbReference>
<evidence type="ECO:0000256" key="2">
    <source>
        <dbReference type="PROSITE-ProRule" id="PRU00708"/>
    </source>
</evidence>
<name>A0ABU6YAX4_9FABA</name>
<dbReference type="Gene3D" id="1.25.40.10">
    <property type="entry name" value="Tetratricopeptide repeat domain"/>
    <property type="match status" value="2"/>
</dbReference>
<organism evidence="3 4">
    <name type="scientific">Stylosanthes scabra</name>
    <dbReference type="NCBI Taxonomy" id="79078"/>
    <lineage>
        <taxon>Eukaryota</taxon>
        <taxon>Viridiplantae</taxon>
        <taxon>Streptophyta</taxon>
        <taxon>Embryophyta</taxon>
        <taxon>Tracheophyta</taxon>
        <taxon>Spermatophyta</taxon>
        <taxon>Magnoliopsida</taxon>
        <taxon>eudicotyledons</taxon>
        <taxon>Gunneridae</taxon>
        <taxon>Pentapetalae</taxon>
        <taxon>rosids</taxon>
        <taxon>fabids</taxon>
        <taxon>Fabales</taxon>
        <taxon>Fabaceae</taxon>
        <taxon>Papilionoideae</taxon>
        <taxon>50 kb inversion clade</taxon>
        <taxon>dalbergioids sensu lato</taxon>
        <taxon>Dalbergieae</taxon>
        <taxon>Pterocarpus clade</taxon>
        <taxon>Stylosanthes</taxon>
    </lineage>
</organism>
<dbReference type="InterPro" id="IPR046960">
    <property type="entry name" value="PPR_At4g14850-like_plant"/>
</dbReference>
<protein>
    <recommendedName>
        <fullName evidence="5">Pentatricopeptide repeat-containing protein</fullName>
    </recommendedName>
</protein>
<dbReference type="PANTHER" id="PTHR47926:SF346">
    <property type="entry name" value="PENTATRICOPEPTIDE REPEAT-CONTAINING PROTEIN"/>
    <property type="match status" value="1"/>
</dbReference>
<comment type="caution">
    <text evidence="3">The sequence shown here is derived from an EMBL/GenBank/DDBJ whole genome shotgun (WGS) entry which is preliminary data.</text>
</comment>
<keyword evidence="1" id="KW-0677">Repeat</keyword>
<gene>
    <name evidence="3" type="ORF">PIB30_037107</name>
</gene>
<reference evidence="3 4" key="1">
    <citation type="journal article" date="2023" name="Plants (Basel)">
        <title>Bridging the Gap: Combining Genomics and Transcriptomics Approaches to Understand Stylosanthes scabra, an Orphan Legume from the Brazilian Caatinga.</title>
        <authorList>
            <person name="Ferreira-Neto J.R.C."/>
            <person name="da Silva M.D."/>
            <person name="Binneck E."/>
            <person name="de Melo N.F."/>
            <person name="da Silva R.H."/>
            <person name="de Melo A.L.T.M."/>
            <person name="Pandolfi V."/>
            <person name="Bustamante F.O."/>
            <person name="Brasileiro-Vidal A.C."/>
            <person name="Benko-Iseppon A.M."/>
        </authorList>
    </citation>
    <scope>NUCLEOTIDE SEQUENCE [LARGE SCALE GENOMIC DNA]</scope>
    <source>
        <tissue evidence="3">Leaves</tissue>
    </source>
</reference>
<dbReference type="Pfam" id="PF13041">
    <property type="entry name" value="PPR_2"/>
    <property type="match status" value="1"/>
</dbReference>
<sequence length="186" mass="21027">MLQSMPMENAAMIRRFSCSVGCQRRMLCLGHLWLLLMPKLQDWMSLSGCSTTCRCLFRNTISWTALLTGFTRNRRCIKALDLFKQMLEESVNPSAQTFVSVLGACADEALIGRGKEVHGQIIRYSNSEKNLLNVYIYNALIVMYGKCGDMKSAEILFEMAPMRDLPSRSSPSRFEVAGFYGRAIRA</sequence>
<accession>A0ABU6YAX4</accession>
<keyword evidence="4" id="KW-1185">Reference proteome</keyword>
<evidence type="ECO:0000313" key="3">
    <source>
        <dbReference type="EMBL" id="MED6207587.1"/>
    </source>
</evidence>
<dbReference type="EMBL" id="JASCZI010241840">
    <property type="protein sequence ID" value="MED6207587.1"/>
    <property type="molecule type" value="Genomic_DNA"/>
</dbReference>
<proteinExistence type="predicted"/>
<dbReference type="InterPro" id="IPR002885">
    <property type="entry name" value="PPR_rpt"/>
</dbReference>
<dbReference type="PROSITE" id="PS51375">
    <property type="entry name" value="PPR"/>
    <property type="match status" value="2"/>
</dbReference>
<dbReference type="Proteomes" id="UP001341840">
    <property type="component" value="Unassembled WGS sequence"/>
</dbReference>
<evidence type="ECO:0000313" key="4">
    <source>
        <dbReference type="Proteomes" id="UP001341840"/>
    </source>
</evidence>
<feature type="repeat" description="PPR" evidence="2">
    <location>
        <begin position="133"/>
        <end position="167"/>
    </location>
</feature>
<evidence type="ECO:0008006" key="5">
    <source>
        <dbReference type="Google" id="ProtNLM"/>
    </source>
</evidence>
<feature type="repeat" description="PPR" evidence="2">
    <location>
        <begin position="59"/>
        <end position="93"/>
    </location>
</feature>
<dbReference type="Pfam" id="PF01535">
    <property type="entry name" value="PPR"/>
    <property type="match status" value="1"/>
</dbReference>
<dbReference type="NCBIfam" id="TIGR00756">
    <property type="entry name" value="PPR"/>
    <property type="match status" value="1"/>
</dbReference>